<dbReference type="PANTHER" id="PTHR24113:SF12">
    <property type="entry name" value="RAN GTPASE-ACTIVATING PROTEIN 1"/>
    <property type="match status" value="1"/>
</dbReference>
<gene>
    <name evidence="4" type="ORF">GTHE00462_LOCUS28216</name>
</gene>
<dbReference type="GO" id="GO:0005634">
    <property type="term" value="C:nucleus"/>
    <property type="evidence" value="ECO:0007669"/>
    <property type="project" value="TreeGrafter"/>
</dbReference>
<dbReference type="InterPro" id="IPR027038">
    <property type="entry name" value="RanGap"/>
</dbReference>
<protein>
    <submittedName>
        <fullName evidence="4">Uncharacterized protein</fullName>
    </submittedName>
</protein>
<organism evidence="4">
    <name type="scientific">Guillardia theta</name>
    <name type="common">Cryptophyte</name>
    <name type="synonym">Cryptomonas phi</name>
    <dbReference type="NCBI Taxonomy" id="55529"/>
    <lineage>
        <taxon>Eukaryota</taxon>
        <taxon>Cryptophyceae</taxon>
        <taxon>Pyrenomonadales</taxon>
        <taxon>Geminigeraceae</taxon>
        <taxon>Guillardia</taxon>
    </lineage>
</organism>
<dbReference type="GO" id="GO:0048471">
    <property type="term" value="C:perinuclear region of cytoplasm"/>
    <property type="evidence" value="ECO:0007669"/>
    <property type="project" value="TreeGrafter"/>
</dbReference>
<dbReference type="AlphaFoldDB" id="A0A7S4P3P1"/>
<dbReference type="InterPro" id="IPR001611">
    <property type="entry name" value="Leu-rich_rpt"/>
</dbReference>
<keyword evidence="3" id="KW-0677">Repeat</keyword>
<reference evidence="4" key="1">
    <citation type="submission" date="2021-01" db="EMBL/GenBank/DDBJ databases">
        <authorList>
            <person name="Corre E."/>
            <person name="Pelletier E."/>
            <person name="Niang G."/>
            <person name="Scheremetjew M."/>
            <person name="Finn R."/>
            <person name="Kale V."/>
            <person name="Holt S."/>
            <person name="Cochrane G."/>
            <person name="Meng A."/>
            <person name="Brown T."/>
            <person name="Cohen L."/>
        </authorList>
    </citation>
    <scope>NUCLEOTIDE SEQUENCE</scope>
    <source>
        <strain evidence="4">CCMP 2712</strain>
    </source>
</reference>
<keyword evidence="2" id="KW-0433">Leucine-rich repeat</keyword>
<dbReference type="Gene3D" id="3.80.10.10">
    <property type="entry name" value="Ribonuclease Inhibitor"/>
    <property type="match status" value="3"/>
</dbReference>
<dbReference type="EMBL" id="HBKN01036143">
    <property type="protein sequence ID" value="CAE2322517.1"/>
    <property type="molecule type" value="Transcribed_RNA"/>
</dbReference>
<dbReference type="PANTHER" id="PTHR24113">
    <property type="entry name" value="RAN GTPASE-ACTIVATING PROTEIN 1"/>
    <property type="match status" value="1"/>
</dbReference>
<dbReference type="SUPFAM" id="SSF52047">
    <property type="entry name" value="RNI-like"/>
    <property type="match status" value="2"/>
</dbReference>
<sequence>MAWGKRQGVSDWTGRLAENDPGLTSLLLMKNRVMETSSWRELCDSIAHNHVLNELKASGHKLEPESVSAFSNMLKHNKALKRLAIGDSTFGDEGLTLLAPGLAENAGLEAIELDYKGITSEGVSTLREVFLKNKVLRSISLSRNSIKDEGLSKLSSIFGEAGVNLERVDLSSIEVGDVGMKALGSALLKEDVYIESLNLADNPSMTGQSVATLWTVLCRPHNKIKYLELDGCPLAFTDESASAFSASLSDSNCRLESLSLNDLHLDEQQAKTLAAAVVGCPVLGQVRIRHSGLDNEAIKILAHSSVGRDIDLSGNRINGQGLFTVLTSSHCKIVKLGLFNNKIAEGIHFPTKISEEAEKGEVLCSSLKELDLAANNLPEQWMISLLVALRDHPNLLPSLQTLVLGGNENSARLREDNFELLNELQLRQVSLHVVCDTTSGGA</sequence>
<dbReference type="GO" id="GO:0005096">
    <property type="term" value="F:GTPase activator activity"/>
    <property type="evidence" value="ECO:0007669"/>
    <property type="project" value="UniProtKB-KW"/>
</dbReference>
<evidence type="ECO:0000256" key="1">
    <source>
        <dbReference type="ARBA" id="ARBA00022468"/>
    </source>
</evidence>
<keyword evidence="1" id="KW-0343">GTPase activation</keyword>
<dbReference type="GO" id="GO:0006913">
    <property type="term" value="P:nucleocytoplasmic transport"/>
    <property type="evidence" value="ECO:0007669"/>
    <property type="project" value="TreeGrafter"/>
</dbReference>
<accession>A0A7S4P3P1</accession>
<dbReference type="GO" id="GO:0005829">
    <property type="term" value="C:cytosol"/>
    <property type="evidence" value="ECO:0007669"/>
    <property type="project" value="TreeGrafter"/>
</dbReference>
<dbReference type="Pfam" id="PF13516">
    <property type="entry name" value="LRR_6"/>
    <property type="match status" value="2"/>
</dbReference>
<evidence type="ECO:0000313" key="4">
    <source>
        <dbReference type="EMBL" id="CAE2322517.1"/>
    </source>
</evidence>
<dbReference type="GO" id="GO:0031267">
    <property type="term" value="F:small GTPase binding"/>
    <property type="evidence" value="ECO:0007669"/>
    <property type="project" value="TreeGrafter"/>
</dbReference>
<dbReference type="InterPro" id="IPR032675">
    <property type="entry name" value="LRR_dom_sf"/>
</dbReference>
<proteinExistence type="predicted"/>
<dbReference type="SMART" id="SM00368">
    <property type="entry name" value="LRR_RI"/>
    <property type="match status" value="7"/>
</dbReference>
<evidence type="ECO:0000256" key="2">
    <source>
        <dbReference type="ARBA" id="ARBA00022614"/>
    </source>
</evidence>
<name>A0A7S4P3P1_GUITH</name>
<evidence type="ECO:0000256" key="3">
    <source>
        <dbReference type="ARBA" id="ARBA00022737"/>
    </source>
</evidence>